<evidence type="ECO:0000313" key="4">
    <source>
        <dbReference type="Proteomes" id="UP000464378"/>
    </source>
</evidence>
<accession>A0A6C2YMR1</accession>
<dbReference type="FunCoup" id="A0A6C2YMR1">
    <property type="interactions" value="159"/>
</dbReference>
<evidence type="ECO:0000256" key="2">
    <source>
        <dbReference type="ARBA" id="ARBA00022801"/>
    </source>
</evidence>
<protein>
    <recommendedName>
        <fullName evidence="5">Thioesterase domain-containing protein</fullName>
    </recommendedName>
</protein>
<keyword evidence="4" id="KW-1185">Reference proteome</keyword>
<keyword evidence="2 3" id="KW-0378">Hydrolase</keyword>
<dbReference type="PANTHER" id="PTHR31793:SF27">
    <property type="entry name" value="NOVEL THIOESTERASE SUPERFAMILY DOMAIN AND SAPOSIN A-TYPE DOMAIN CONTAINING PROTEIN (0610012H03RIK)"/>
    <property type="match status" value="1"/>
</dbReference>
<dbReference type="CDD" id="cd00586">
    <property type="entry name" value="4HBT"/>
    <property type="match status" value="1"/>
</dbReference>
<sequence length="142" mass="16432">MTTELPRGEISIRVRYAETDRMGFLHHANYLVYFEQARTELLREQGITYRQMEDSGYLLVLTKVEVKYKRPARYDDVLLIRTTVARISHVRIDHRYEVFIDGQLTAEGATTLACVDRDGTLQPLPDWMVNRRDPGTVPTTGT</sequence>
<dbReference type="NCBIfam" id="TIGR00051">
    <property type="entry name" value="YbgC/FadM family acyl-CoA thioesterase"/>
    <property type="match status" value="1"/>
</dbReference>
<dbReference type="RefSeq" id="WP_162657581.1">
    <property type="nucleotide sequence ID" value="NZ_LR593887.1"/>
</dbReference>
<dbReference type="InterPro" id="IPR050563">
    <property type="entry name" value="4-hydroxybenzoyl-CoA_TE"/>
</dbReference>
<dbReference type="PIRSF" id="PIRSF003230">
    <property type="entry name" value="YbgC"/>
    <property type="match status" value="1"/>
</dbReference>
<evidence type="ECO:0000256" key="1">
    <source>
        <dbReference type="ARBA" id="ARBA00005953"/>
    </source>
</evidence>
<proteinExistence type="inferred from homology"/>
<evidence type="ECO:0000313" key="3">
    <source>
        <dbReference type="EMBL" id="VIP02403.1"/>
    </source>
</evidence>
<dbReference type="EMBL" id="LR593887">
    <property type="protein sequence ID" value="VTS01295.1"/>
    <property type="molecule type" value="Genomic_DNA"/>
</dbReference>
<gene>
    <name evidence="3" type="ORF">GMBLW1_15570</name>
</gene>
<dbReference type="InParanoid" id="A0A6C2YMR1"/>
<dbReference type="EMBL" id="LR586016">
    <property type="protein sequence ID" value="VIP02403.1"/>
    <property type="molecule type" value="Genomic_DNA"/>
</dbReference>
<dbReference type="Gene3D" id="3.10.129.10">
    <property type="entry name" value="Hotdog Thioesterase"/>
    <property type="match status" value="1"/>
</dbReference>
<dbReference type="GO" id="GO:0047617">
    <property type="term" value="F:fatty acyl-CoA hydrolase activity"/>
    <property type="evidence" value="ECO:0007669"/>
    <property type="project" value="TreeGrafter"/>
</dbReference>
<dbReference type="PANTHER" id="PTHR31793">
    <property type="entry name" value="4-HYDROXYBENZOYL-COA THIOESTERASE FAMILY MEMBER"/>
    <property type="match status" value="1"/>
</dbReference>
<organism evidence="3">
    <name type="scientific">Tuwongella immobilis</name>
    <dbReference type="NCBI Taxonomy" id="692036"/>
    <lineage>
        <taxon>Bacteria</taxon>
        <taxon>Pseudomonadati</taxon>
        <taxon>Planctomycetota</taxon>
        <taxon>Planctomycetia</taxon>
        <taxon>Gemmatales</taxon>
        <taxon>Gemmataceae</taxon>
        <taxon>Tuwongella</taxon>
    </lineage>
</organism>
<evidence type="ECO:0008006" key="5">
    <source>
        <dbReference type="Google" id="ProtNLM"/>
    </source>
</evidence>
<dbReference type="SUPFAM" id="SSF54637">
    <property type="entry name" value="Thioesterase/thiol ester dehydrase-isomerase"/>
    <property type="match status" value="1"/>
</dbReference>
<dbReference type="KEGG" id="tim:GMBLW1_15570"/>
<dbReference type="Pfam" id="PF13279">
    <property type="entry name" value="4HBT_2"/>
    <property type="match status" value="1"/>
</dbReference>
<name>A0A6C2YMR1_9BACT</name>
<reference evidence="3" key="1">
    <citation type="submission" date="2019-04" db="EMBL/GenBank/DDBJ databases">
        <authorList>
            <consortium name="Science for Life Laboratories"/>
        </authorList>
    </citation>
    <scope>NUCLEOTIDE SEQUENCE</scope>
    <source>
        <strain evidence="3">MBLW1</strain>
    </source>
</reference>
<dbReference type="InterPro" id="IPR006684">
    <property type="entry name" value="YbgC/YbaW"/>
</dbReference>
<dbReference type="Proteomes" id="UP000464378">
    <property type="component" value="Chromosome"/>
</dbReference>
<dbReference type="InterPro" id="IPR029069">
    <property type="entry name" value="HotDog_dom_sf"/>
</dbReference>
<dbReference type="AlphaFoldDB" id="A0A6C2YMR1"/>
<comment type="similarity">
    <text evidence="1">Belongs to the 4-hydroxybenzoyl-CoA thioesterase family.</text>
</comment>